<feature type="domain" description="HTH lacI-type" evidence="4">
    <location>
        <begin position="13"/>
        <end position="67"/>
    </location>
</feature>
<sequence length="341" mass="36908">MKESDSQRIKSKPTIVDVARLAGVSFKTVSRVINNQSYVGDATRTRVLEAIDALSFVPNMGARTIRGGRHMTIALLFPERKSQYQMEVQDAALGACRNAGYHLIAESLAAEVLQNKGQIAAQLSDLRVSGFIVMPPVCDSHELIETLQELSLPYSRLAPGEHLKSGAEVVVDDAAAVRTMVDHLWSLGHRRIGFIVGNASHTSSRIRLGAFLDHFARLAGTVPLDMVRQGDFTSRSGFDAATDLLDLPDPPTAIFASNDEMATGVISCALGRGIAIPEKLSVCGFDDSPVASLIWPPLTTINQPLSEMVHAAVQQLIRPRSNRRVELDLGLIVRQSTGPVP</sequence>
<dbReference type="InterPro" id="IPR000843">
    <property type="entry name" value="HTH_LacI"/>
</dbReference>
<dbReference type="Gene3D" id="3.40.50.2300">
    <property type="match status" value="2"/>
</dbReference>
<protein>
    <submittedName>
        <fullName evidence="5">LacI family transcriptional regulator</fullName>
    </submittedName>
</protein>
<dbReference type="Gene3D" id="1.10.260.40">
    <property type="entry name" value="lambda repressor-like DNA-binding domains"/>
    <property type="match status" value="1"/>
</dbReference>
<dbReference type="PRINTS" id="PR00036">
    <property type="entry name" value="HTHLACI"/>
</dbReference>
<evidence type="ECO:0000256" key="2">
    <source>
        <dbReference type="ARBA" id="ARBA00023125"/>
    </source>
</evidence>
<comment type="caution">
    <text evidence="5">The sequence shown here is derived from an EMBL/GenBank/DDBJ whole genome shotgun (WGS) entry which is preliminary data.</text>
</comment>
<evidence type="ECO:0000313" key="6">
    <source>
        <dbReference type="Proteomes" id="UP000290975"/>
    </source>
</evidence>
<organism evidence="5 6">
    <name type="scientific">Sphingobium xenophagum</name>
    <dbReference type="NCBI Taxonomy" id="121428"/>
    <lineage>
        <taxon>Bacteria</taxon>
        <taxon>Pseudomonadati</taxon>
        <taxon>Pseudomonadota</taxon>
        <taxon>Alphaproteobacteria</taxon>
        <taxon>Sphingomonadales</taxon>
        <taxon>Sphingomonadaceae</taxon>
        <taxon>Sphingobium</taxon>
    </lineage>
</organism>
<dbReference type="CDD" id="cd01392">
    <property type="entry name" value="HTH_LacI"/>
    <property type="match status" value="1"/>
</dbReference>
<name>A0A401J381_SPHXE</name>
<dbReference type="GO" id="GO:0000976">
    <property type="term" value="F:transcription cis-regulatory region binding"/>
    <property type="evidence" value="ECO:0007669"/>
    <property type="project" value="TreeGrafter"/>
</dbReference>
<dbReference type="InterPro" id="IPR046335">
    <property type="entry name" value="LacI/GalR-like_sensor"/>
</dbReference>
<dbReference type="PANTHER" id="PTHR30146">
    <property type="entry name" value="LACI-RELATED TRANSCRIPTIONAL REPRESSOR"/>
    <property type="match status" value="1"/>
</dbReference>
<dbReference type="SMART" id="SM00354">
    <property type="entry name" value="HTH_LACI"/>
    <property type="match status" value="1"/>
</dbReference>
<dbReference type="AlphaFoldDB" id="A0A401J381"/>
<gene>
    <name evidence="5" type="ORF">MBESOW_P2331</name>
</gene>
<evidence type="ECO:0000313" key="5">
    <source>
        <dbReference type="EMBL" id="GBH31070.1"/>
    </source>
</evidence>
<dbReference type="PROSITE" id="PS00356">
    <property type="entry name" value="HTH_LACI_1"/>
    <property type="match status" value="1"/>
</dbReference>
<dbReference type="Proteomes" id="UP000290975">
    <property type="component" value="Unassembled WGS sequence"/>
</dbReference>
<proteinExistence type="predicted"/>
<dbReference type="InterPro" id="IPR010982">
    <property type="entry name" value="Lambda_DNA-bd_dom_sf"/>
</dbReference>
<dbReference type="PANTHER" id="PTHR30146:SF153">
    <property type="entry name" value="LACTOSE OPERON REPRESSOR"/>
    <property type="match status" value="1"/>
</dbReference>
<dbReference type="GO" id="GO:0003700">
    <property type="term" value="F:DNA-binding transcription factor activity"/>
    <property type="evidence" value="ECO:0007669"/>
    <property type="project" value="TreeGrafter"/>
</dbReference>
<accession>A0A401J381</accession>
<dbReference type="InterPro" id="IPR028082">
    <property type="entry name" value="Peripla_BP_I"/>
</dbReference>
<reference evidence="5 6" key="1">
    <citation type="submission" date="2014-12" db="EMBL/GenBank/DDBJ databases">
        <title>Whole genome sequencing of Sphingobium xenophagum OW59.</title>
        <authorList>
            <person name="Ohta Y."/>
            <person name="Nishi S."/>
            <person name="Hatada Y."/>
        </authorList>
    </citation>
    <scope>NUCLEOTIDE SEQUENCE [LARGE SCALE GENOMIC DNA]</scope>
    <source>
        <strain evidence="5 6">OW59</strain>
    </source>
</reference>
<dbReference type="Pfam" id="PF13377">
    <property type="entry name" value="Peripla_BP_3"/>
    <property type="match status" value="1"/>
</dbReference>
<dbReference type="RefSeq" id="WP_130752891.1">
    <property type="nucleotide sequence ID" value="NZ_BBQY01000014.1"/>
</dbReference>
<dbReference type="EMBL" id="BBQY01000014">
    <property type="protein sequence ID" value="GBH31070.1"/>
    <property type="molecule type" value="Genomic_DNA"/>
</dbReference>
<keyword evidence="1" id="KW-0805">Transcription regulation</keyword>
<evidence type="ECO:0000256" key="1">
    <source>
        <dbReference type="ARBA" id="ARBA00023015"/>
    </source>
</evidence>
<keyword evidence="2" id="KW-0238">DNA-binding</keyword>
<dbReference type="CDD" id="cd01545">
    <property type="entry name" value="PBP1_SalR"/>
    <property type="match status" value="1"/>
</dbReference>
<dbReference type="SUPFAM" id="SSF47413">
    <property type="entry name" value="lambda repressor-like DNA-binding domains"/>
    <property type="match status" value="1"/>
</dbReference>
<evidence type="ECO:0000256" key="3">
    <source>
        <dbReference type="ARBA" id="ARBA00023163"/>
    </source>
</evidence>
<dbReference type="SUPFAM" id="SSF53822">
    <property type="entry name" value="Periplasmic binding protein-like I"/>
    <property type="match status" value="1"/>
</dbReference>
<dbReference type="Pfam" id="PF00356">
    <property type="entry name" value="LacI"/>
    <property type="match status" value="1"/>
</dbReference>
<keyword evidence="3" id="KW-0804">Transcription</keyword>
<evidence type="ECO:0000259" key="4">
    <source>
        <dbReference type="PROSITE" id="PS50932"/>
    </source>
</evidence>
<keyword evidence="6" id="KW-1185">Reference proteome</keyword>
<dbReference type="PROSITE" id="PS50932">
    <property type="entry name" value="HTH_LACI_2"/>
    <property type="match status" value="1"/>
</dbReference>